<keyword evidence="2" id="KW-1185">Reference proteome</keyword>
<dbReference type="Proteomes" id="UP000265520">
    <property type="component" value="Unassembled WGS sequence"/>
</dbReference>
<comment type="caution">
    <text evidence="1">The sequence shown here is derived from an EMBL/GenBank/DDBJ whole genome shotgun (WGS) entry which is preliminary data.</text>
</comment>
<proteinExistence type="predicted"/>
<evidence type="ECO:0000313" key="1">
    <source>
        <dbReference type="EMBL" id="MCI80863.1"/>
    </source>
</evidence>
<organism evidence="1 2">
    <name type="scientific">Trifolium medium</name>
    <dbReference type="NCBI Taxonomy" id="97028"/>
    <lineage>
        <taxon>Eukaryota</taxon>
        <taxon>Viridiplantae</taxon>
        <taxon>Streptophyta</taxon>
        <taxon>Embryophyta</taxon>
        <taxon>Tracheophyta</taxon>
        <taxon>Spermatophyta</taxon>
        <taxon>Magnoliopsida</taxon>
        <taxon>eudicotyledons</taxon>
        <taxon>Gunneridae</taxon>
        <taxon>Pentapetalae</taxon>
        <taxon>rosids</taxon>
        <taxon>fabids</taxon>
        <taxon>Fabales</taxon>
        <taxon>Fabaceae</taxon>
        <taxon>Papilionoideae</taxon>
        <taxon>50 kb inversion clade</taxon>
        <taxon>NPAAA clade</taxon>
        <taxon>Hologalegina</taxon>
        <taxon>IRL clade</taxon>
        <taxon>Trifolieae</taxon>
        <taxon>Trifolium</taxon>
    </lineage>
</organism>
<dbReference type="AlphaFoldDB" id="A0A392V0A4"/>
<evidence type="ECO:0000313" key="2">
    <source>
        <dbReference type="Proteomes" id="UP000265520"/>
    </source>
</evidence>
<name>A0A392V0A4_9FABA</name>
<reference evidence="1 2" key="1">
    <citation type="journal article" date="2018" name="Front. Plant Sci.">
        <title>Red Clover (Trifolium pratense) and Zigzag Clover (T. medium) - A Picture of Genomic Similarities and Differences.</title>
        <authorList>
            <person name="Dluhosova J."/>
            <person name="Istvanek J."/>
            <person name="Nedelnik J."/>
            <person name="Repkova J."/>
        </authorList>
    </citation>
    <scope>NUCLEOTIDE SEQUENCE [LARGE SCALE GENOMIC DNA]</scope>
    <source>
        <strain evidence="2">cv. 10/8</strain>
        <tissue evidence="1">Leaf</tissue>
    </source>
</reference>
<accession>A0A392V0A4</accession>
<feature type="non-terminal residue" evidence="1">
    <location>
        <position position="1"/>
    </location>
</feature>
<protein>
    <submittedName>
        <fullName evidence="1">Uncharacterized protein</fullName>
    </submittedName>
</protein>
<sequence>ALDLVGRTTVRSPATTIERGLKSLDVRTDSRTRSGGPVAGYRW</sequence>
<dbReference type="EMBL" id="LXQA011004946">
    <property type="protein sequence ID" value="MCI80863.1"/>
    <property type="molecule type" value="Genomic_DNA"/>
</dbReference>